<sequence length="1161" mass="123713">MTPQQQAAQLSRKNTPTKVVSAKSNGLDKLNDLDVKDLKRFIANLRGADDPLRDLAEYLDKCATDLHIGTPLFGSKNFILSGEEWEGPLPHVSEDVCTPIVDFLDSLGKSKTQAGLTAIARQLIEAQKRATASGGTFATVTIGHQLIIQLIPTVYPCLFVSGAEDDNQTIEPAVELMQAYRSQLGNPLAVGHSLLWILAQQQVPVGSGRNISKATHSKGVELWFKYFGPLFDPPTTTGSDAVGTSVQIAALDYLDQSVQNLEAFQKQRAVPAACSIPFVKPDAFETLLYNTNALASKQFLNNRKRGLDIQEKLLSNYRRIKHLLFGLDAHPRVIVTVDRAAATKYFLGAIQKRQGDGDVVAELLDVLLHIFAEDARLTRASRPELYPSLLAWYEGYGEHLSESQLVLGRLLREQKSNSKLWKQINKAPLHTFLRTLRARNQKILKGGRRPSKDASFLAHIQLADRLVQELLTRVKPKRSFLRGVIRKSAWVVLLSFLYYSIVHVACGGDSNRYCPLSHPSVQSLKTNLWDSRVVPAALISQKLAEDHLYPGVSNQIGKLQRQIADPFILPHYNRYIKPQYDTHVKPYLYTACAKWKAAKESKEWETARHAYFVPYADRVKREWHDAAVFFVDRAVPKIGEVSEKSILWVQNEAVPTVVGEVNKGARAGRGIWDRHYPTVVGTITDTWIDVTRKVGDSSVTKQILGHPAVLTVQDAYQKNLAKTLEPARRGAADLWAHFWRLAQDLFEAYKLGVDFFWRVLEGRVGHEEWADLRSELRHAGGVVASGAHVVLGRGFRALEEISGFDLAVLGKFNDWVLGLSPKVVETYKNAKTKGREQRRNVSEGVRAATAEAKKIASSMKKAGIVGAKTVVTSVKSAVTKSNVATAEAKKSASSVKSSVSSKATSTASEAKKTASSAYASASSKADSAAHNAAKSASAAKAAVSSKVCVGCESAASSVTSAASAASAAAGSVSGVGKRSASSVSSVVSSKINSVTAAGQASASSVKSAASSTGSAGSVAGAKSASSVSSAASSVVSSASVAASKSGHSVASSASAAANSVTSSAAKTASSAASPASSAASSANVAVSKSASSVKSEASRVSGDGKKSASSVVDKVKSKISNVSTLGKQAASSVKAKISKETEAAGTKGGQGGAAHDLADEL</sequence>
<comment type="caution">
    <text evidence="2">The sequence shown here is derived from an EMBL/GenBank/DDBJ whole genome shotgun (WGS) entry which is preliminary data.</text>
</comment>
<feature type="region of interest" description="Disordered" evidence="1">
    <location>
        <begin position="1091"/>
        <end position="1161"/>
    </location>
</feature>
<accession>A0AAD5X2A6</accession>
<organism evidence="2 3">
    <name type="scientific">Rhizophlyctis rosea</name>
    <dbReference type="NCBI Taxonomy" id="64517"/>
    <lineage>
        <taxon>Eukaryota</taxon>
        <taxon>Fungi</taxon>
        <taxon>Fungi incertae sedis</taxon>
        <taxon>Chytridiomycota</taxon>
        <taxon>Chytridiomycota incertae sedis</taxon>
        <taxon>Chytridiomycetes</taxon>
        <taxon>Rhizophlyctidales</taxon>
        <taxon>Rhizophlyctidaceae</taxon>
        <taxon>Rhizophlyctis</taxon>
    </lineage>
</organism>
<protein>
    <submittedName>
        <fullName evidence="2">Uncharacterized protein</fullName>
    </submittedName>
</protein>
<evidence type="ECO:0000256" key="1">
    <source>
        <dbReference type="SAM" id="MobiDB-lite"/>
    </source>
</evidence>
<name>A0AAD5X2A6_9FUNG</name>
<gene>
    <name evidence="2" type="ORF">HK097_000890</name>
</gene>
<dbReference type="EMBL" id="JADGJD010001175">
    <property type="protein sequence ID" value="KAJ3046398.1"/>
    <property type="molecule type" value="Genomic_DNA"/>
</dbReference>
<dbReference type="Proteomes" id="UP001212841">
    <property type="component" value="Unassembled WGS sequence"/>
</dbReference>
<keyword evidence="3" id="KW-1185">Reference proteome</keyword>
<evidence type="ECO:0000313" key="3">
    <source>
        <dbReference type="Proteomes" id="UP001212841"/>
    </source>
</evidence>
<proteinExistence type="predicted"/>
<reference evidence="2" key="1">
    <citation type="submission" date="2020-05" db="EMBL/GenBank/DDBJ databases">
        <title>Phylogenomic resolution of chytrid fungi.</title>
        <authorList>
            <person name="Stajich J.E."/>
            <person name="Amses K."/>
            <person name="Simmons R."/>
            <person name="Seto K."/>
            <person name="Myers J."/>
            <person name="Bonds A."/>
            <person name="Quandt C.A."/>
            <person name="Barry K."/>
            <person name="Liu P."/>
            <person name="Grigoriev I."/>
            <person name="Longcore J.E."/>
            <person name="James T.Y."/>
        </authorList>
    </citation>
    <scope>NUCLEOTIDE SEQUENCE</scope>
    <source>
        <strain evidence="2">JEL0318</strain>
    </source>
</reference>
<dbReference type="AlphaFoldDB" id="A0AAD5X2A6"/>
<feature type="compositionally biased region" description="Low complexity" evidence="1">
    <location>
        <begin position="1091"/>
        <end position="1123"/>
    </location>
</feature>
<evidence type="ECO:0000313" key="2">
    <source>
        <dbReference type="EMBL" id="KAJ3046398.1"/>
    </source>
</evidence>